<keyword evidence="4 5" id="KW-0472">Membrane</keyword>
<name>A0A937KD31_9BACT</name>
<keyword evidence="8" id="KW-0067">ATP-binding</keyword>
<dbReference type="RefSeq" id="WP_202857701.1">
    <property type="nucleotide sequence ID" value="NZ_JAEUGD010000058.1"/>
</dbReference>
<evidence type="ECO:0000313" key="8">
    <source>
        <dbReference type="EMBL" id="MBL6448172.1"/>
    </source>
</evidence>
<dbReference type="SUPFAM" id="SSF90123">
    <property type="entry name" value="ABC transporter transmembrane region"/>
    <property type="match status" value="1"/>
</dbReference>
<feature type="transmembrane region" description="Helical" evidence="5">
    <location>
        <begin position="212"/>
        <end position="237"/>
    </location>
</feature>
<protein>
    <submittedName>
        <fullName evidence="8">ABC transporter ATP-binding protein</fullName>
    </submittedName>
</protein>
<dbReference type="EMBL" id="JAEUGD010000058">
    <property type="protein sequence ID" value="MBL6448172.1"/>
    <property type="molecule type" value="Genomic_DNA"/>
</dbReference>
<evidence type="ECO:0000259" key="7">
    <source>
        <dbReference type="PROSITE" id="PS50929"/>
    </source>
</evidence>
<dbReference type="PANTHER" id="PTHR43394">
    <property type="entry name" value="ATP-DEPENDENT PERMEASE MDL1, MITOCHONDRIAL"/>
    <property type="match status" value="1"/>
</dbReference>
<dbReference type="AlphaFoldDB" id="A0A937KD31"/>
<feature type="domain" description="ABC transporter" evidence="6">
    <location>
        <begin position="491"/>
        <end position="722"/>
    </location>
</feature>
<feature type="transmembrane region" description="Helical" evidence="5">
    <location>
        <begin position="175"/>
        <end position="200"/>
    </location>
</feature>
<feature type="transmembrane region" description="Helical" evidence="5">
    <location>
        <begin position="289"/>
        <end position="307"/>
    </location>
</feature>
<dbReference type="Pfam" id="PF00664">
    <property type="entry name" value="ABC_membrane"/>
    <property type="match status" value="1"/>
</dbReference>
<dbReference type="GO" id="GO:0005524">
    <property type="term" value="F:ATP binding"/>
    <property type="evidence" value="ECO:0007669"/>
    <property type="project" value="UniProtKB-KW"/>
</dbReference>
<evidence type="ECO:0000256" key="4">
    <source>
        <dbReference type="ARBA" id="ARBA00023136"/>
    </source>
</evidence>
<gene>
    <name evidence="8" type="ORF">JMN32_17770</name>
</gene>
<evidence type="ECO:0000256" key="1">
    <source>
        <dbReference type="ARBA" id="ARBA00004651"/>
    </source>
</evidence>
<dbReference type="InterPro" id="IPR027417">
    <property type="entry name" value="P-loop_NTPase"/>
</dbReference>
<comment type="caution">
    <text evidence="8">The sequence shown here is derived from an EMBL/GenBank/DDBJ whole genome shotgun (WGS) entry which is preliminary data.</text>
</comment>
<evidence type="ECO:0000256" key="5">
    <source>
        <dbReference type="SAM" id="Phobius"/>
    </source>
</evidence>
<dbReference type="InterPro" id="IPR036640">
    <property type="entry name" value="ABC1_TM_sf"/>
</dbReference>
<dbReference type="GO" id="GO:0005886">
    <property type="term" value="C:plasma membrane"/>
    <property type="evidence" value="ECO:0007669"/>
    <property type="project" value="UniProtKB-SubCell"/>
</dbReference>
<sequence>MNNQHILNTLQKSAALLKQDFDESSLHEFSNAYRDYESVDIHDFKRDLIEAGNGLRIIYLDNSLPEDSFVDFINDVEIPIVAFLVREEEKYPVIFYKKKRRTYYEVIGAKREDPVPLTGKSLPELYRDEVGKIVFLGVFSYKSLVSDDPDEGESIKSFTPFKRLMRLLSAEKKDISYIYVYAIFIGLISLTLPIGIQAVVSLISGGVFFSSVYVLISLVIIGVLAGGGLQVMQVTLVEYLQRRVFIKAAFEFAFRVPRIKAEALLKHHAPELMNRFFDVLTIQKGLPKLLIDLSSGVIQIIFGLLLLSFYHPFFVFFGLFLLATLGGIFYLTGGKGLASSIKESKYKYQVVHWLEELARTINSFKLSGNTSLPMKRTDASANNYLKYRKAHFNTLVQQYSFIVIFKALVTGGVLIIGTILVVQREITLGQFVASEVIIILIVSSVEKIIMYMDVVYDVLTAVDKISQVTDLPLERSGGLTFPKGFDTGFEIKVKGLSYKFPDNHDYTLRDIDLFVKKSERVCIAGSGGSGKTVLTNVISGLLTEFHGAVTINNFSVRDLDLNNLRDRVGKNVSQEDIFEGTILDNVLLAKPYAKPEDAIWALEKVGALDDVNAMPQGLDTPVISGGKGLPSSLVNKLILARCLAKHPSLLILNDFFSGFSRPERMALMTMLIQPENSWTMWVVSNDPIVMAACDRVIVLKNGKLEAQGPFEELVNNGELKDILD</sequence>
<keyword evidence="8" id="KW-0547">Nucleotide-binding</keyword>
<keyword evidence="3 5" id="KW-1133">Transmembrane helix</keyword>
<dbReference type="Gene3D" id="1.20.1560.10">
    <property type="entry name" value="ABC transporter type 1, transmembrane domain"/>
    <property type="match status" value="1"/>
</dbReference>
<evidence type="ECO:0000313" key="9">
    <source>
        <dbReference type="Proteomes" id="UP000614216"/>
    </source>
</evidence>
<dbReference type="Pfam" id="PF00005">
    <property type="entry name" value="ABC_tran"/>
    <property type="match status" value="1"/>
</dbReference>
<dbReference type="GO" id="GO:0015421">
    <property type="term" value="F:ABC-type oligopeptide transporter activity"/>
    <property type="evidence" value="ECO:0007669"/>
    <property type="project" value="TreeGrafter"/>
</dbReference>
<dbReference type="PANTHER" id="PTHR43394:SF4">
    <property type="entry name" value="TOXIN SECRETION ABC TRANSPORTER ATP-BINDING PROTEIN"/>
    <property type="match status" value="1"/>
</dbReference>
<dbReference type="GO" id="GO:0016887">
    <property type="term" value="F:ATP hydrolysis activity"/>
    <property type="evidence" value="ECO:0007669"/>
    <property type="project" value="InterPro"/>
</dbReference>
<feature type="transmembrane region" description="Helical" evidence="5">
    <location>
        <begin position="313"/>
        <end position="332"/>
    </location>
</feature>
<feature type="domain" description="ABC transmembrane type-1" evidence="7">
    <location>
        <begin position="180"/>
        <end position="457"/>
    </location>
</feature>
<organism evidence="8 9">
    <name type="scientific">Fulvivirga marina</name>
    <dbReference type="NCBI Taxonomy" id="2494733"/>
    <lineage>
        <taxon>Bacteria</taxon>
        <taxon>Pseudomonadati</taxon>
        <taxon>Bacteroidota</taxon>
        <taxon>Cytophagia</taxon>
        <taxon>Cytophagales</taxon>
        <taxon>Fulvivirgaceae</taxon>
        <taxon>Fulvivirga</taxon>
    </lineage>
</organism>
<reference evidence="8" key="1">
    <citation type="submission" date="2021-01" db="EMBL/GenBank/DDBJ databases">
        <title>Fulvivirga kasyanovii gen. nov., sp nov., a novel member of the phylum Bacteroidetes isolated from seawater in a mussel farm.</title>
        <authorList>
            <person name="Zhao L.-H."/>
            <person name="Wang Z.-J."/>
        </authorList>
    </citation>
    <scope>NUCLEOTIDE SEQUENCE</scope>
    <source>
        <strain evidence="8">29W222</strain>
    </source>
</reference>
<comment type="subcellular location">
    <subcellularLocation>
        <location evidence="1">Cell membrane</location>
        <topology evidence="1">Multi-pass membrane protein</topology>
    </subcellularLocation>
</comment>
<keyword evidence="2 5" id="KW-0812">Transmembrane</keyword>
<evidence type="ECO:0000256" key="3">
    <source>
        <dbReference type="ARBA" id="ARBA00022989"/>
    </source>
</evidence>
<feature type="transmembrane region" description="Helical" evidence="5">
    <location>
        <begin position="399"/>
        <end position="422"/>
    </location>
</feature>
<dbReference type="PROSITE" id="PS50893">
    <property type="entry name" value="ABC_TRANSPORTER_2"/>
    <property type="match status" value="1"/>
</dbReference>
<keyword evidence="9" id="KW-1185">Reference proteome</keyword>
<evidence type="ECO:0000256" key="2">
    <source>
        <dbReference type="ARBA" id="ARBA00022692"/>
    </source>
</evidence>
<evidence type="ECO:0000259" key="6">
    <source>
        <dbReference type="PROSITE" id="PS50893"/>
    </source>
</evidence>
<accession>A0A937KD31</accession>
<dbReference type="Gene3D" id="3.40.50.300">
    <property type="entry name" value="P-loop containing nucleotide triphosphate hydrolases"/>
    <property type="match status" value="1"/>
</dbReference>
<dbReference type="InterPro" id="IPR039421">
    <property type="entry name" value="Type_1_exporter"/>
</dbReference>
<dbReference type="SUPFAM" id="SSF52540">
    <property type="entry name" value="P-loop containing nucleoside triphosphate hydrolases"/>
    <property type="match status" value="1"/>
</dbReference>
<dbReference type="InterPro" id="IPR011527">
    <property type="entry name" value="ABC1_TM_dom"/>
</dbReference>
<dbReference type="PROSITE" id="PS50929">
    <property type="entry name" value="ABC_TM1F"/>
    <property type="match status" value="1"/>
</dbReference>
<dbReference type="InterPro" id="IPR003439">
    <property type="entry name" value="ABC_transporter-like_ATP-bd"/>
</dbReference>
<dbReference type="Proteomes" id="UP000614216">
    <property type="component" value="Unassembled WGS sequence"/>
</dbReference>
<proteinExistence type="predicted"/>